<gene>
    <name evidence="3" type="ORF">AFUS01_LOCUS16021</name>
</gene>
<dbReference type="AlphaFoldDB" id="A0A8J2JZU9"/>
<dbReference type="Pfam" id="PF00650">
    <property type="entry name" value="CRAL_TRIO"/>
    <property type="match status" value="1"/>
</dbReference>
<protein>
    <recommendedName>
        <fullName evidence="2">CRAL-TRIO domain-containing protein</fullName>
    </recommendedName>
</protein>
<evidence type="ECO:0000256" key="1">
    <source>
        <dbReference type="SAM" id="SignalP"/>
    </source>
</evidence>
<keyword evidence="4" id="KW-1185">Reference proteome</keyword>
<reference evidence="3" key="1">
    <citation type="submission" date="2021-06" db="EMBL/GenBank/DDBJ databases">
        <authorList>
            <person name="Hodson N. C."/>
            <person name="Mongue J. A."/>
            <person name="Jaron S. K."/>
        </authorList>
    </citation>
    <scope>NUCLEOTIDE SEQUENCE</scope>
</reference>
<sequence>MLICNFVSVLLGVSVAIAIRSGKPPSDNCGMLRGNSTERRYNLQILGTDYENSPVVLFPLGKWDVVWLVNHPEELKLYTRNRFQLMEDIKSEKMFKRFTNQTWRSDLCAVIVDFDGLNLRQMFVEPAVKLALQNINDLQLLIDFISYGVVVNANHVAHQLLNIAKPLASSLMERVEIHGTNSRRWIPQLLKKIPRSQLPLNLGGFKDFKPIATCDQI</sequence>
<proteinExistence type="predicted"/>
<keyword evidence="1" id="KW-0732">Signal</keyword>
<organism evidence="3 4">
    <name type="scientific">Allacma fusca</name>
    <dbReference type="NCBI Taxonomy" id="39272"/>
    <lineage>
        <taxon>Eukaryota</taxon>
        <taxon>Metazoa</taxon>
        <taxon>Ecdysozoa</taxon>
        <taxon>Arthropoda</taxon>
        <taxon>Hexapoda</taxon>
        <taxon>Collembola</taxon>
        <taxon>Symphypleona</taxon>
        <taxon>Sminthuridae</taxon>
        <taxon>Allacma</taxon>
    </lineage>
</organism>
<dbReference type="EMBL" id="CAJVCH010144737">
    <property type="protein sequence ID" value="CAG7727164.1"/>
    <property type="molecule type" value="Genomic_DNA"/>
</dbReference>
<feature type="chain" id="PRO_5035160720" description="CRAL-TRIO domain-containing protein" evidence="1">
    <location>
        <begin position="19"/>
        <end position="217"/>
    </location>
</feature>
<dbReference type="GO" id="GO:0005737">
    <property type="term" value="C:cytoplasm"/>
    <property type="evidence" value="ECO:0007669"/>
    <property type="project" value="TreeGrafter"/>
</dbReference>
<dbReference type="PANTHER" id="PTHR23324:SF83">
    <property type="entry name" value="SEC14-LIKE PROTEIN 2"/>
    <property type="match status" value="1"/>
</dbReference>
<evidence type="ECO:0000313" key="4">
    <source>
        <dbReference type="Proteomes" id="UP000708208"/>
    </source>
</evidence>
<dbReference type="InterPro" id="IPR051064">
    <property type="entry name" value="SEC14/CRAL-TRIO_domain"/>
</dbReference>
<dbReference type="OrthoDB" id="6432525at2759"/>
<evidence type="ECO:0000313" key="3">
    <source>
        <dbReference type="EMBL" id="CAG7727164.1"/>
    </source>
</evidence>
<dbReference type="SMART" id="SM00516">
    <property type="entry name" value="SEC14"/>
    <property type="match status" value="1"/>
</dbReference>
<dbReference type="InterPro" id="IPR001251">
    <property type="entry name" value="CRAL-TRIO_dom"/>
</dbReference>
<evidence type="ECO:0000259" key="2">
    <source>
        <dbReference type="PROSITE" id="PS50191"/>
    </source>
</evidence>
<name>A0A8J2JZU9_9HEXA</name>
<feature type="domain" description="CRAL-TRIO" evidence="2">
    <location>
        <begin position="33"/>
        <end position="210"/>
    </location>
</feature>
<comment type="caution">
    <text evidence="3">The sequence shown here is derived from an EMBL/GenBank/DDBJ whole genome shotgun (WGS) entry which is preliminary data.</text>
</comment>
<dbReference type="Proteomes" id="UP000708208">
    <property type="component" value="Unassembled WGS sequence"/>
</dbReference>
<feature type="signal peptide" evidence="1">
    <location>
        <begin position="1"/>
        <end position="18"/>
    </location>
</feature>
<accession>A0A8J2JZU9</accession>
<dbReference type="PANTHER" id="PTHR23324">
    <property type="entry name" value="SEC14 RELATED PROTEIN"/>
    <property type="match status" value="1"/>
</dbReference>
<dbReference type="CDD" id="cd00170">
    <property type="entry name" value="SEC14"/>
    <property type="match status" value="1"/>
</dbReference>
<dbReference type="PROSITE" id="PS50191">
    <property type="entry name" value="CRAL_TRIO"/>
    <property type="match status" value="1"/>
</dbReference>